<evidence type="ECO:0000313" key="2">
    <source>
        <dbReference type="EMBL" id="AOS43230.1"/>
    </source>
</evidence>
<proteinExistence type="predicted"/>
<dbReference type="STRING" id="1838286.Verru16b_00273"/>
<keyword evidence="1" id="KW-1133">Transmembrane helix</keyword>
<organism evidence="2 3">
    <name type="scientific">Lacunisphaera limnophila</name>
    <dbReference type="NCBI Taxonomy" id="1838286"/>
    <lineage>
        <taxon>Bacteria</taxon>
        <taxon>Pseudomonadati</taxon>
        <taxon>Verrucomicrobiota</taxon>
        <taxon>Opitutia</taxon>
        <taxon>Opitutales</taxon>
        <taxon>Opitutaceae</taxon>
        <taxon>Lacunisphaera</taxon>
    </lineage>
</organism>
<feature type="transmembrane region" description="Helical" evidence="1">
    <location>
        <begin position="225"/>
        <end position="248"/>
    </location>
</feature>
<keyword evidence="1" id="KW-0472">Membrane</keyword>
<feature type="transmembrane region" description="Helical" evidence="1">
    <location>
        <begin position="169"/>
        <end position="189"/>
    </location>
</feature>
<protein>
    <submittedName>
        <fullName evidence="2">Uncharacterized protein</fullName>
    </submittedName>
</protein>
<name>A0A1I7PHY1_9BACT</name>
<accession>A0A1I7PHY1</accession>
<dbReference type="AlphaFoldDB" id="A0A1I7PHY1"/>
<evidence type="ECO:0000256" key="1">
    <source>
        <dbReference type="SAM" id="Phobius"/>
    </source>
</evidence>
<evidence type="ECO:0000313" key="3">
    <source>
        <dbReference type="Proteomes" id="UP000095228"/>
    </source>
</evidence>
<dbReference type="Proteomes" id="UP000095228">
    <property type="component" value="Chromosome"/>
</dbReference>
<keyword evidence="1" id="KW-0812">Transmembrane</keyword>
<dbReference type="KEGG" id="obg:Verru16b_00273"/>
<reference evidence="2 3" key="1">
    <citation type="submission" date="2016-06" db="EMBL/GenBank/DDBJ databases">
        <title>Three novel species with peptidoglycan cell walls form the new genus Lacunisphaera gen. nov. in the family Opitutaceae of the verrucomicrobial subdivision 4.</title>
        <authorList>
            <person name="Rast P."/>
            <person name="Gloeckner I."/>
            <person name="Jogler M."/>
            <person name="Boedeker C."/>
            <person name="Jeske O."/>
            <person name="Wiegand S."/>
            <person name="Reinhardt R."/>
            <person name="Schumann P."/>
            <person name="Rohde M."/>
            <person name="Spring S."/>
            <person name="Gloeckner F.O."/>
            <person name="Jogler C."/>
        </authorList>
    </citation>
    <scope>NUCLEOTIDE SEQUENCE [LARGE SCALE GENOMIC DNA]</scope>
    <source>
        <strain evidence="2 3">IG16b</strain>
    </source>
</reference>
<feature type="transmembrane region" description="Helical" evidence="1">
    <location>
        <begin position="134"/>
        <end position="157"/>
    </location>
</feature>
<gene>
    <name evidence="2" type="ORF">Verru16b_00273</name>
</gene>
<keyword evidence="3" id="KW-1185">Reference proteome</keyword>
<dbReference type="EMBL" id="CP016094">
    <property type="protein sequence ID" value="AOS43230.1"/>
    <property type="molecule type" value="Genomic_DNA"/>
</dbReference>
<sequence length="252" mass="26632">MGWALAAVLTAVEVGTPRVNVLQELGTPVSAIKRGDTEVLTYKGGIRISLKQGAVTEVIGLKPAAEATAPAEATEEAAAPEPVEPELSVAEEMALAKEEQAAALADAKARAQLEAAIVQMENPTEAPVALVPSFHLGGFLLELAVKWVMTLVALKLACKYWNSDVPWTGLLLVAGVDVAVRGVIGYIGFAMLDMMTLFYADEAVAAGVMVGLLRKVSINQRLALAIEVVLTTKMFSIVVGSFLVTVLMRTLF</sequence>